<dbReference type="SUPFAM" id="SSF55174">
    <property type="entry name" value="Alpha-L RNA-binding motif"/>
    <property type="match status" value="1"/>
</dbReference>
<dbReference type="SMART" id="SM00363">
    <property type="entry name" value="S4"/>
    <property type="match status" value="1"/>
</dbReference>
<dbReference type="Pfam" id="PF01479">
    <property type="entry name" value="S4"/>
    <property type="match status" value="1"/>
</dbReference>
<dbReference type="EMBL" id="JAGIYZ010000022">
    <property type="protein sequence ID" value="MBP0466109.1"/>
    <property type="molecule type" value="Genomic_DNA"/>
</dbReference>
<name>A0ABS4AXY0_9PROT</name>
<comment type="caution">
    <text evidence="3">The sequence shown here is derived from an EMBL/GenBank/DDBJ whole genome shotgun (WGS) entry which is preliminary data.</text>
</comment>
<dbReference type="Gene3D" id="3.10.290.10">
    <property type="entry name" value="RNA-binding S4 domain"/>
    <property type="match status" value="1"/>
</dbReference>
<feature type="domain" description="RNA-binding S4" evidence="2">
    <location>
        <begin position="9"/>
        <end position="67"/>
    </location>
</feature>
<dbReference type="InterPro" id="IPR036986">
    <property type="entry name" value="S4_RNA-bd_sf"/>
</dbReference>
<dbReference type="Proteomes" id="UP000680815">
    <property type="component" value="Unassembled WGS sequence"/>
</dbReference>
<gene>
    <name evidence="3" type="ORF">J5Y09_19440</name>
</gene>
<dbReference type="InterPro" id="IPR002942">
    <property type="entry name" value="S4_RNA-bd"/>
</dbReference>
<keyword evidence="1" id="KW-0694">RNA-binding</keyword>
<protein>
    <submittedName>
        <fullName evidence="3">RNA-binding S4 domain-containing protein</fullName>
    </submittedName>
</protein>
<dbReference type="CDD" id="cd00165">
    <property type="entry name" value="S4"/>
    <property type="match status" value="1"/>
</dbReference>
<dbReference type="RefSeq" id="WP_209353483.1">
    <property type="nucleotide sequence ID" value="NZ_JAGIYZ010000022.1"/>
</dbReference>
<reference evidence="3 4" key="1">
    <citation type="submission" date="2021-03" db="EMBL/GenBank/DDBJ databases">
        <authorList>
            <person name="So Y."/>
        </authorList>
    </citation>
    <scope>NUCLEOTIDE SEQUENCE [LARGE SCALE GENOMIC DNA]</scope>
    <source>
        <strain evidence="3 4">PWR1</strain>
    </source>
</reference>
<sequence>MAEAGQEAQRLDAWLWCARLRKTRADCARMVEGGAVRINRQPTDKPHARVRPGDVLTIALGSGEAGRIAVWRVLSLAARRGPPAEARALYEVVDGSAPPA</sequence>
<evidence type="ECO:0000259" key="2">
    <source>
        <dbReference type="SMART" id="SM00363"/>
    </source>
</evidence>
<dbReference type="PROSITE" id="PS50889">
    <property type="entry name" value="S4"/>
    <property type="match status" value="1"/>
</dbReference>
<organism evidence="3 4">
    <name type="scientific">Roseomonas nitratireducens</name>
    <dbReference type="NCBI Taxonomy" id="2820810"/>
    <lineage>
        <taxon>Bacteria</taxon>
        <taxon>Pseudomonadati</taxon>
        <taxon>Pseudomonadota</taxon>
        <taxon>Alphaproteobacteria</taxon>
        <taxon>Acetobacterales</taxon>
        <taxon>Roseomonadaceae</taxon>
        <taxon>Roseomonas</taxon>
    </lineage>
</organism>
<evidence type="ECO:0000256" key="1">
    <source>
        <dbReference type="PROSITE-ProRule" id="PRU00182"/>
    </source>
</evidence>
<accession>A0ABS4AXY0</accession>
<proteinExistence type="predicted"/>
<keyword evidence="4" id="KW-1185">Reference proteome</keyword>
<evidence type="ECO:0000313" key="4">
    <source>
        <dbReference type="Proteomes" id="UP000680815"/>
    </source>
</evidence>
<evidence type="ECO:0000313" key="3">
    <source>
        <dbReference type="EMBL" id="MBP0466109.1"/>
    </source>
</evidence>